<dbReference type="InterPro" id="IPR035979">
    <property type="entry name" value="RBD_domain_sf"/>
</dbReference>
<dbReference type="InterPro" id="IPR050825">
    <property type="entry name" value="RBM42_RBP45_47-like"/>
</dbReference>
<dbReference type="Proteomes" id="UP000694393">
    <property type="component" value="Unplaced"/>
</dbReference>
<evidence type="ECO:0000256" key="1">
    <source>
        <dbReference type="ARBA" id="ARBA00007408"/>
    </source>
</evidence>
<dbReference type="InterPro" id="IPR012677">
    <property type="entry name" value="Nucleotide-bd_a/b_plait_sf"/>
</dbReference>
<dbReference type="SMART" id="SM00360">
    <property type="entry name" value="RRM"/>
    <property type="match status" value="1"/>
</dbReference>
<protein>
    <recommendedName>
        <fullName evidence="2">RNA-binding protein 42</fullName>
    </recommendedName>
    <alternativeName>
        <fullName evidence="4">RNA-binding motif protein 42</fullName>
    </alternativeName>
</protein>
<evidence type="ECO:0000256" key="5">
    <source>
        <dbReference type="PROSITE-ProRule" id="PRU00176"/>
    </source>
</evidence>
<dbReference type="CDD" id="cd12383">
    <property type="entry name" value="RRM_RBM42"/>
    <property type="match status" value="1"/>
</dbReference>
<proteinExistence type="inferred from homology"/>
<evidence type="ECO:0000256" key="3">
    <source>
        <dbReference type="ARBA" id="ARBA00022884"/>
    </source>
</evidence>
<name>A0A8C8S0K8_9SAUR</name>
<evidence type="ECO:0000259" key="6">
    <source>
        <dbReference type="PROSITE" id="PS50102"/>
    </source>
</evidence>
<sequence length="138" mass="15475">GHHLLEWDPDDFRIFCGDLGNEVNDDILARAFSRYPSFLKAKVIRDKQTGKTKGYGFVSFKDPNDYIRAMREMNGKYVGSCPIKLQTGSHLPRWLCCWGASWVALPPPSPLSCMTAPGLGQIPPWTFWCFQGCSLSTG</sequence>
<dbReference type="InterPro" id="IPR000504">
    <property type="entry name" value="RRM_dom"/>
</dbReference>
<comment type="similarity">
    <text evidence="1">Belongs to the RRM RBM42 family.</text>
</comment>
<keyword evidence="3 5" id="KW-0694">RNA-binding</keyword>
<dbReference type="Ensembl" id="ENSPCET00000014261.1">
    <property type="protein sequence ID" value="ENSPCEP00000013754.1"/>
    <property type="gene ID" value="ENSPCEG00000010916.1"/>
</dbReference>
<dbReference type="PANTHER" id="PTHR47640">
    <property type="entry name" value="TRNA SELENOCYSTEINE 1-ASSOCIATED PROTEIN 1-RELATED-RELATED"/>
    <property type="match status" value="1"/>
</dbReference>
<accession>A0A8C8S0K8</accession>
<dbReference type="InterPro" id="IPR034215">
    <property type="entry name" value="RBM42_RRM"/>
</dbReference>
<dbReference type="Gene3D" id="3.30.70.330">
    <property type="match status" value="1"/>
</dbReference>
<dbReference type="SUPFAM" id="SSF54928">
    <property type="entry name" value="RNA-binding domain, RBD"/>
    <property type="match status" value="1"/>
</dbReference>
<feature type="domain" description="RRM" evidence="6">
    <location>
        <begin position="12"/>
        <end position="90"/>
    </location>
</feature>
<evidence type="ECO:0000313" key="7">
    <source>
        <dbReference type="Ensembl" id="ENSPCEP00000013754.1"/>
    </source>
</evidence>
<dbReference type="PROSITE" id="PS50102">
    <property type="entry name" value="RRM"/>
    <property type="match status" value="1"/>
</dbReference>
<dbReference type="Pfam" id="PF00076">
    <property type="entry name" value="RRM_1"/>
    <property type="match status" value="1"/>
</dbReference>
<reference evidence="7" key="1">
    <citation type="submission" date="2025-08" db="UniProtKB">
        <authorList>
            <consortium name="Ensembl"/>
        </authorList>
    </citation>
    <scope>IDENTIFICATION</scope>
</reference>
<reference evidence="7" key="2">
    <citation type="submission" date="2025-09" db="UniProtKB">
        <authorList>
            <consortium name="Ensembl"/>
        </authorList>
    </citation>
    <scope>IDENTIFICATION</scope>
</reference>
<dbReference type="AlphaFoldDB" id="A0A8C8S0K8"/>
<organism evidence="7 8">
    <name type="scientific">Pelusios castaneus</name>
    <name type="common">West African mud turtle</name>
    <dbReference type="NCBI Taxonomy" id="367368"/>
    <lineage>
        <taxon>Eukaryota</taxon>
        <taxon>Metazoa</taxon>
        <taxon>Chordata</taxon>
        <taxon>Craniata</taxon>
        <taxon>Vertebrata</taxon>
        <taxon>Euteleostomi</taxon>
        <taxon>Archelosauria</taxon>
        <taxon>Testudinata</taxon>
        <taxon>Testudines</taxon>
        <taxon>Pleurodira</taxon>
        <taxon>Pelomedusidae</taxon>
        <taxon>Pelusios</taxon>
    </lineage>
</organism>
<evidence type="ECO:0000256" key="2">
    <source>
        <dbReference type="ARBA" id="ARBA00015192"/>
    </source>
</evidence>
<dbReference type="GO" id="GO:0003729">
    <property type="term" value="F:mRNA binding"/>
    <property type="evidence" value="ECO:0007669"/>
    <property type="project" value="InterPro"/>
</dbReference>
<evidence type="ECO:0000313" key="8">
    <source>
        <dbReference type="Proteomes" id="UP000694393"/>
    </source>
</evidence>
<evidence type="ECO:0000256" key="4">
    <source>
        <dbReference type="ARBA" id="ARBA00030574"/>
    </source>
</evidence>
<keyword evidence="8" id="KW-1185">Reference proteome</keyword>
<dbReference type="PANTHER" id="PTHR47640:SF11">
    <property type="entry name" value="RNA-BINDING PROTEIN 42"/>
    <property type="match status" value="1"/>
</dbReference>